<dbReference type="InterPro" id="IPR044548">
    <property type="entry name" value="AF0060_NTP-PPase_MazG-like"/>
</dbReference>
<dbReference type="CDD" id="cd11533">
    <property type="entry name" value="NTP-PPase_Af0060_like"/>
    <property type="match status" value="1"/>
</dbReference>
<dbReference type="Proteomes" id="UP000812013">
    <property type="component" value="Unassembled WGS sequence"/>
</dbReference>
<comment type="caution">
    <text evidence="1">The sequence shown here is derived from an EMBL/GenBank/DDBJ whole genome shotgun (WGS) entry which is preliminary data.</text>
</comment>
<proteinExistence type="predicted"/>
<evidence type="ECO:0000313" key="1">
    <source>
        <dbReference type="EMBL" id="MBW5486045.1"/>
    </source>
</evidence>
<dbReference type="Gene3D" id="1.10.287.1080">
    <property type="entry name" value="MazG-like"/>
    <property type="match status" value="1"/>
</dbReference>
<accession>A0ABS6ZE48</accession>
<evidence type="ECO:0000313" key="2">
    <source>
        <dbReference type="Proteomes" id="UP000812013"/>
    </source>
</evidence>
<organism evidence="1 2">
    <name type="scientific">Streptomyces bambusae</name>
    <dbReference type="NCBI Taxonomy" id="1550616"/>
    <lineage>
        <taxon>Bacteria</taxon>
        <taxon>Bacillati</taxon>
        <taxon>Actinomycetota</taxon>
        <taxon>Actinomycetes</taxon>
        <taxon>Kitasatosporales</taxon>
        <taxon>Streptomycetaceae</taxon>
        <taxon>Streptomyces</taxon>
    </lineage>
</organism>
<protein>
    <recommendedName>
        <fullName evidence="3">NTP pyrophosphohydrolase MazG putative catalytic core domain-containing protein</fullName>
    </recommendedName>
</protein>
<gene>
    <name evidence="1" type="ORF">GPJ59_30325</name>
</gene>
<name>A0ABS6ZE48_9ACTN</name>
<dbReference type="RefSeq" id="WP_219671132.1">
    <property type="nucleotide sequence ID" value="NZ_WTFF01000332.1"/>
</dbReference>
<sequence length="110" mass="11979">MNRVWKTVTALADRFDEADTARGMPPEESHVLQVLKIGEEFGEAAQAVIGVKGTNPRKGTSHSWEDVHAEVADVVITGMVALARMRPDAAEYFADQLKAKAANFLPRTTA</sequence>
<keyword evidence="2" id="KW-1185">Reference proteome</keyword>
<dbReference type="EMBL" id="WTFF01000332">
    <property type="protein sequence ID" value="MBW5486045.1"/>
    <property type="molecule type" value="Genomic_DNA"/>
</dbReference>
<evidence type="ECO:0008006" key="3">
    <source>
        <dbReference type="Google" id="ProtNLM"/>
    </source>
</evidence>
<dbReference type="SUPFAM" id="SSF101386">
    <property type="entry name" value="all-alpha NTP pyrophosphatases"/>
    <property type="match status" value="1"/>
</dbReference>
<reference evidence="1 2" key="1">
    <citation type="submission" date="2019-12" db="EMBL/GenBank/DDBJ databases">
        <title>Genome sequence of Streptomyces bambusae.</title>
        <authorList>
            <person name="Bansal K."/>
            <person name="Choksket S."/>
            <person name="Korpole S."/>
            <person name="Patil P.B."/>
        </authorList>
    </citation>
    <scope>NUCLEOTIDE SEQUENCE [LARGE SCALE GENOMIC DNA]</scope>
    <source>
        <strain evidence="1 2">SK60</strain>
    </source>
</reference>